<gene>
    <name evidence="2" type="ORF">F2Q70_00011552</name>
</gene>
<organism evidence="2">
    <name type="scientific">Brassica cretica</name>
    <name type="common">Mustard</name>
    <dbReference type="NCBI Taxonomy" id="69181"/>
    <lineage>
        <taxon>Eukaryota</taxon>
        <taxon>Viridiplantae</taxon>
        <taxon>Streptophyta</taxon>
        <taxon>Embryophyta</taxon>
        <taxon>Tracheophyta</taxon>
        <taxon>Spermatophyta</taxon>
        <taxon>Magnoliopsida</taxon>
        <taxon>eudicotyledons</taxon>
        <taxon>Gunneridae</taxon>
        <taxon>Pentapetalae</taxon>
        <taxon>rosids</taxon>
        <taxon>malvids</taxon>
        <taxon>Brassicales</taxon>
        <taxon>Brassicaceae</taxon>
        <taxon>Brassiceae</taxon>
        <taxon>Brassica</taxon>
    </lineage>
</organism>
<name>A0A8S9M7T6_BRACR</name>
<comment type="caution">
    <text evidence="2">The sequence shown here is derived from an EMBL/GenBank/DDBJ whole genome shotgun (WGS) entry which is preliminary data.</text>
</comment>
<proteinExistence type="predicted"/>
<dbReference type="EMBL" id="QGKY02000089">
    <property type="protein sequence ID" value="KAF2616150.1"/>
    <property type="molecule type" value="Genomic_DNA"/>
</dbReference>
<reference evidence="2" key="1">
    <citation type="submission" date="2019-12" db="EMBL/GenBank/DDBJ databases">
        <title>Genome sequencing and annotation of Brassica cretica.</title>
        <authorList>
            <person name="Studholme D.J."/>
            <person name="Sarris P.F."/>
        </authorList>
    </citation>
    <scope>NUCLEOTIDE SEQUENCE</scope>
    <source>
        <strain evidence="2">PFS-102/07</strain>
        <tissue evidence="2">Leaf</tissue>
    </source>
</reference>
<accession>A0A8S9M7T6</accession>
<dbReference type="AlphaFoldDB" id="A0A8S9M7T6"/>
<evidence type="ECO:0000256" key="1">
    <source>
        <dbReference type="SAM" id="MobiDB-lite"/>
    </source>
</evidence>
<feature type="region of interest" description="Disordered" evidence="1">
    <location>
        <begin position="50"/>
        <end position="74"/>
    </location>
</feature>
<protein>
    <submittedName>
        <fullName evidence="2">Uncharacterized protein</fullName>
    </submittedName>
</protein>
<feature type="compositionally biased region" description="Basic and acidic residues" evidence="1">
    <location>
        <begin position="50"/>
        <end position="60"/>
    </location>
</feature>
<evidence type="ECO:0000313" key="2">
    <source>
        <dbReference type="EMBL" id="KAF2616150.1"/>
    </source>
</evidence>
<sequence>MKEPDSFWNPGLWCNFDRDHSHKTEDCVALRIEVNELLKKGHLQEFLSEKAKSHLNKETSGKPTEAAPTSPPRQDRVICVISGVSEICGISHAAANKNT</sequence>